<dbReference type="InterPro" id="IPR001431">
    <property type="entry name" value="Pept_M16_Zn_BS"/>
</dbReference>
<dbReference type="PANTHER" id="PTHR43690:SF18">
    <property type="entry name" value="INSULIN-DEGRADING ENZYME-RELATED"/>
    <property type="match status" value="1"/>
</dbReference>
<proteinExistence type="inferred from homology"/>
<dbReference type="Gene3D" id="3.30.830.10">
    <property type="entry name" value="Metalloenzyme, LuxS/M16 peptidase-like"/>
    <property type="match status" value="4"/>
</dbReference>
<dbReference type="Pfam" id="PF22456">
    <property type="entry name" value="PqqF-like_C_4"/>
    <property type="match status" value="1"/>
</dbReference>
<sequence>EASVSIRENVQIADAWGASCAVLHVGRGGAPRRFRRCADGRVERGVDVASGRHRRRPPSSREALPSGRERKGQRGDSGALGRRQLSASAAVAAALAARRPRAARAKTGRAKDARLELVEKSPLDDRNYQALTLRNGLRVLCCSDPNADRAAAALDVHVGYFSDPDEVPGLAHFCEHMLFLGTEDFPEENSFDAYLTANSGFSNAFTEAEDTCFFFSCGTDGFAGALQRFGAFFRAPLFTESATGREVNAINSEHQKNVPNDVYRLGQVLNSRANPQHPYHRFGTGNVKTLLEDTAAKGINLRAQLLAYYQRFYRAPLMTLCLIGKEPLSELQGYAERFFGKIPGDGGEEPEAAYGDRPLFLPSAFTQGVEAVPVADVRSLQVVFPVDFAPHGHVVQLEEAPPGPEAATGDARMRLDHWRWYNLSSHVGALLGHEGPKSLTSLLRKRGWITELEVGGADNTTTFAMLVVSMELTDEGFRQKDEILKILFGYLNFVRQLTEFPKELVSENLRISDCAWITREEPGPQDAAVLFAGSMQDWAVPKYYLSGNARLRDGPGLQDTVAKLLQLLRPSNALVTVVSRSCAGTLTEPWYGTRYSLKDLTRLQKEWQNASLAPGLGLPDPNPFLPRSLELKAPRRGLPTELRAAFAAPAKRSEDAWEAYFRQDTEYGVPKAFVFVELPTSVPRGDPKRTVAARLYEAIIQDALQESLLYNAQVAGLSFSLSTSTRGVQLFFGGFDDRLEDFAAAALRAALGVEAAQQRRSFEAQLDRLRRDLESFASQPPISQAAYWSGLALIRPEFSLQELLEATKRLRLEDVSSFAVELWDSCRRSSRNAPSASLCWGNLREDEGESLVRRIRDILGVRLREEVKEAPAPRIAQVPVRPQGPGVVLVHEVMDGTEENAAVEVIFQGGTTRGGAPEALERLAEMQVLSSVMSDASLGCAALGRRFYEQLRTREQLGYIVSCRADRNEGVFSLVCVVQGAAKSALEVLKRIDAFLDSVPDTLKAKSDAEIQSLADSLAQARLARPQQLLSAVERSWGEIRSQEFLWSRPLDEALALRKVRKAQVIEAFNRWVRPGGAERRRLCSLVLRGAEAAARQLEGEGAEILSEPQRFAQVQPAWPAGKAVTVTSA</sequence>
<feature type="domain" description="Peptidase M16 C-terminal" evidence="10">
    <location>
        <begin position="302"/>
        <end position="506"/>
    </location>
</feature>
<feature type="region of interest" description="Disordered" evidence="8">
    <location>
        <begin position="48"/>
        <end position="84"/>
    </location>
</feature>
<reference evidence="13 14" key="1">
    <citation type="submission" date="2024-02" db="EMBL/GenBank/DDBJ databases">
        <authorList>
            <person name="Chen Y."/>
            <person name="Shah S."/>
            <person name="Dougan E. K."/>
            <person name="Thang M."/>
            <person name="Chan C."/>
        </authorList>
    </citation>
    <scope>NUCLEOTIDE SEQUENCE [LARGE SCALE GENOMIC DNA]</scope>
</reference>
<evidence type="ECO:0000259" key="9">
    <source>
        <dbReference type="Pfam" id="PF00675"/>
    </source>
</evidence>
<comment type="caution">
    <text evidence="13">The sequence shown here is derived from an EMBL/GenBank/DDBJ whole genome shotgun (WGS) entry which is preliminary data.</text>
</comment>
<evidence type="ECO:0000313" key="14">
    <source>
        <dbReference type="Proteomes" id="UP001642484"/>
    </source>
</evidence>
<evidence type="ECO:0000256" key="8">
    <source>
        <dbReference type="SAM" id="MobiDB-lite"/>
    </source>
</evidence>
<evidence type="ECO:0000256" key="6">
    <source>
        <dbReference type="ARBA" id="ARBA00023049"/>
    </source>
</evidence>
<keyword evidence="3" id="KW-0479">Metal-binding</keyword>
<accession>A0ABP0I1F7</accession>
<keyword evidence="2" id="KW-0645">Protease</keyword>
<evidence type="ECO:0000259" key="11">
    <source>
        <dbReference type="Pfam" id="PF16187"/>
    </source>
</evidence>
<dbReference type="InterPro" id="IPR007863">
    <property type="entry name" value="Peptidase_M16_C"/>
</dbReference>
<protein>
    <recommendedName>
        <fullName evidence="15">Insulin-degrading enzyme</fullName>
    </recommendedName>
</protein>
<dbReference type="Pfam" id="PF05193">
    <property type="entry name" value="Peptidase_M16_C"/>
    <property type="match status" value="1"/>
</dbReference>
<dbReference type="InterPro" id="IPR054734">
    <property type="entry name" value="PqqF-like_C_4"/>
</dbReference>
<evidence type="ECO:0000256" key="3">
    <source>
        <dbReference type="ARBA" id="ARBA00022723"/>
    </source>
</evidence>
<dbReference type="PROSITE" id="PS00143">
    <property type="entry name" value="INSULINASE"/>
    <property type="match status" value="1"/>
</dbReference>
<dbReference type="PANTHER" id="PTHR43690">
    <property type="entry name" value="NARDILYSIN"/>
    <property type="match status" value="1"/>
</dbReference>
<evidence type="ECO:0000259" key="10">
    <source>
        <dbReference type="Pfam" id="PF05193"/>
    </source>
</evidence>
<organism evidence="13 14">
    <name type="scientific">Durusdinium trenchii</name>
    <dbReference type="NCBI Taxonomy" id="1381693"/>
    <lineage>
        <taxon>Eukaryota</taxon>
        <taxon>Sar</taxon>
        <taxon>Alveolata</taxon>
        <taxon>Dinophyceae</taxon>
        <taxon>Suessiales</taxon>
        <taxon>Symbiodiniaceae</taxon>
        <taxon>Durusdinium</taxon>
    </lineage>
</organism>
<evidence type="ECO:0000256" key="1">
    <source>
        <dbReference type="ARBA" id="ARBA00007261"/>
    </source>
</evidence>
<dbReference type="InterPro" id="IPR032632">
    <property type="entry name" value="Peptidase_M16_M"/>
</dbReference>
<evidence type="ECO:0000259" key="12">
    <source>
        <dbReference type="Pfam" id="PF22456"/>
    </source>
</evidence>
<dbReference type="SUPFAM" id="SSF63411">
    <property type="entry name" value="LuxS/MPP-like metallohydrolase"/>
    <property type="match status" value="4"/>
</dbReference>
<dbReference type="InterPro" id="IPR050626">
    <property type="entry name" value="Peptidase_M16"/>
</dbReference>
<feature type="domain" description="Coenzyme PQQ synthesis protein F-like C-terminal lobe" evidence="12">
    <location>
        <begin position="943"/>
        <end position="1037"/>
    </location>
</feature>
<dbReference type="InterPro" id="IPR011765">
    <property type="entry name" value="Pept_M16_N"/>
</dbReference>
<evidence type="ECO:0000256" key="2">
    <source>
        <dbReference type="ARBA" id="ARBA00022670"/>
    </source>
</evidence>
<comment type="similarity">
    <text evidence="1 7">Belongs to the peptidase M16 family.</text>
</comment>
<dbReference type="Pfam" id="PF00675">
    <property type="entry name" value="Peptidase_M16"/>
    <property type="match status" value="1"/>
</dbReference>
<dbReference type="Proteomes" id="UP001642484">
    <property type="component" value="Unassembled WGS sequence"/>
</dbReference>
<keyword evidence="6" id="KW-0482">Metalloprotease</keyword>
<name>A0ABP0I1F7_9DINO</name>
<evidence type="ECO:0000313" key="13">
    <source>
        <dbReference type="EMBL" id="CAK8995284.1"/>
    </source>
</evidence>
<evidence type="ECO:0008006" key="15">
    <source>
        <dbReference type="Google" id="ProtNLM"/>
    </source>
</evidence>
<keyword evidence="14" id="KW-1185">Reference proteome</keyword>
<evidence type="ECO:0000256" key="5">
    <source>
        <dbReference type="ARBA" id="ARBA00022833"/>
    </source>
</evidence>
<feature type="non-terminal residue" evidence="13">
    <location>
        <position position="1"/>
    </location>
</feature>
<feature type="domain" description="Peptidase M16 middle/third" evidence="11">
    <location>
        <begin position="521"/>
        <end position="806"/>
    </location>
</feature>
<evidence type="ECO:0000256" key="7">
    <source>
        <dbReference type="RuleBase" id="RU004447"/>
    </source>
</evidence>
<dbReference type="Pfam" id="PF16187">
    <property type="entry name" value="Peptidase_M16_M"/>
    <property type="match status" value="1"/>
</dbReference>
<keyword evidence="4" id="KW-0378">Hydrolase</keyword>
<keyword evidence="5" id="KW-0862">Zinc</keyword>
<evidence type="ECO:0000256" key="4">
    <source>
        <dbReference type="ARBA" id="ARBA00022801"/>
    </source>
</evidence>
<feature type="domain" description="Peptidase M16 N-terminal" evidence="9">
    <location>
        <begin position="138"/>
        <end position="275"/>
    </location>
</feature>
<gene>
    <name evidence="13" type="ORF">CCMP2556_LOCUS3971</name>
</gene>
<dbReference type="InterPro" id="IPR011249">
    <property type="entry name" value="Metalloenz_LuxS/M16"/>
</dbReference>
<dbReference type="EMBL" id="CAXAMN010001592">
    <property type="protein sequence ID" value="CAK8995284.1"/>
    <property type="molecule type" value="Genomic_DNA"/>
</dbReference>